<evidence type="ECO:0000256" key="1">
    <source>
        <dbReference type="SAM" id="MobiDB-lite"/>
    </source>
</evidence>
<accession>A0A8H7E3E2</accession>
<dbReference type="AlphaFoldDB" id="A0A8H7E3E2"/>
<feature type="compositionally biased region" description="Polar residues" evidence="1">
    <location>
        <begin position="51"/>
        <end position="61"/>
    </location>
</feature>
<organism evidence="2 3">
    <name type="scientific">Endocarpon pusillum</name>
    <dbReference type="NCBI Taxonomy" id="364733"/>
    <lineage>
        <taxon>Eukaryota</taxon>
        <taxon>Fungi</taxon>
        <taxon>Dikarya</taxon>
        <taxon>Ascomycota</taxon>
        <taxon>Pezizomycotina</taxon>
        <taxon>Eurotiomycetes</taxon>
        <taxon>Chaetothyriomycetidae</taxon>
        <taxon>Verrucariales</taxon>
        <taxon>Verrucariaceae</taxon>
        <taxon>Endocarpon</taxon>
    </lineage>
</organism>
<evidence type="ECO:0000313" key="2">
    <source>
        <dbReference type="EMBL" id="KAF7507235.1"/>
    </source>
</evidence>
<proteinExistence type="predicted"/>
<dbReference type="Proteomes" id="UP000606974">
    <property type="component" value="Unassembled WGS sequence"/>
</dbReference>
<feature type="compositionally biased region" description="Basic and acidic residues" evidence="1">
    <location>
        <begin position="1"/>
        <end position="16"/>
    </location>
</feature>
<feature type="compositionally biased region" description="Basic and acidic residues" evidence="1">
    <location>
        <begin position="26"/>
        <end position="49"/>
    </location>
</feature>
<dbReference type="EMBL" id="JAACFV010000072">
    <property type="protein sequence ID" value="KAF7507235.1"/>
    <property type="molecule type" value="Genomic_DNA"/>
</dbReference>
<dbReference type="OrthoDB" id="2532734at2759"/>
<comment type="caution">
    <text evidence="2">The sequence shown here is derived from an EMBL/GenBank/DDBJ whole genome shotgun (WGS) entry which is preliminary data.</text>
</comment>
<sequence>MPHHPSEEEAEPHIFDKVAQQSKDSGASDHPIHNTEHQPGEESKDKEAYQETIQIHSSKGPQISDEMPEKASKEELKARAAELNK</sequence>
<name>A0A8H7E3E2_9EURO</name>
<evidence type="ECO:0000313" key="3">
    <source>
        <dbReference type="Proteomes" id="UP000606974"/>
    </source>
</evidence>
<feature type="compositionally biased region" description="Basic and acidic residues" evidence="1">
    <location>
        <begin position="67"/>
        <end position="85"/>
    </location>
</feature>
<reference evidence="2" key="1">
    <citation type="submission" date="2020-02" db="EMBL/GenBank/DDBJ databases">
        <authorList>
            <person name="Palmer J.M."/>
        </authorList>
    </citation>
    <scope>NUCLEOTIDE SEQUENCE</scope>
    <source>
        <strain evidence="2">EPUS1.4</strain>
        <tissue evidence="2">Thallus</tissue>
    </source>
</reference>
<gene>
    <name evidence="2" type="ORF">GJ744_010793</name>
</gene>
<keyword evidence="3" id="KW-1185">Reference proteome</keyword>
<feature type="region of interest" description="Disordered" evidence="1">
    <location>
        <begin position="1"/>
        <end position="85"/>
    </location>
</feature>
<protein>
    <submittedName>
        <fullName evidence="2">Uncharacterized protein</fullName>
    </submittedName>
</protein>